<name>A0AAJ0BA89_9PEZI</name>
<reference evidence="7" key="1">
    <citation type="submission" date="2023-06" db="EMBL/GenBank/DDBJ databases">
        <title>Genome-scale phylogeny and comparative genomics of the fungal order Sordariales.</title>
        <authorList>
            <consortium name="Lawrence Berkeley National Laboratory"/>
            <person name="Hensen N."/>
            <person name="Bonometti L."/>
            <person name="Westerberg I."/>
            <person name="Brannstrom I.O."/>
            <person name="Guillou S."/>
            <person name="Cros-Aarteil S."/>
            <person name="Calhoun S."/>
            <person name="Haridas S."/>
            <person name="Kuo A."/>
            <person name="Mondo S."/>
            <person name="Pangilinan J."/>
            <person name="Riley R."/>
            <person name="Labutti K."/>
            <person name="Andreopoulos B."/>
            <person name="Lipzen A."/>
            <person name="Chen C."/>
            <person name="Yanf M."/>
            <person name="Daum C."/>
            <person name="Ng V."/>
            <person name="Clum A."/>
            <person name="Steindorff A."/>
            <person name="Ohm R."/>
            <person name="Martin F."/>
            <person name="Silar P."/>
            <person name="Natvig D."/>
            <person name="Lalanne C."/>
            <person name="Gautier V."/>
            <person name="Ament-Velasquez S.L."/>
            <person name="Kruys A."/>
            <person name="Hutchinson M.I."/>
            <person name="Powell A.J."/>
            <person name="Barry K."/>
            <person name="Miller A.N."/>
            <person name="Grigoriev I.V."/>
            <person name="Debuchy R."/>
            <person name="Gladieux P."/>
            <person name="Thoren M.H."/>
            <person name="Johannesson H."/>
        </authorList>
    </citation>
    <scope>NUCLEOTIDE SEQUENCE</scope>
    <source>
        <strain evidence="7">PSN4</strain>
    </source>
</reference>
<evidence type="ECO:0000256" key="2">
    <source>
        <dbReference type="ARBA" id="ARBA00022737"/>
    </source>
</evidence>
<evidence type="ECO:0000313" key="8">
    <source>
        <dbReference type="Proteomes" id="UP001239445"/>
    </source>
</evidence>
<evidence type="ECO:0000256" key="4">
    <source>
        <dbReference type="ARBA" id="ARBA00044511"/>
    </source>
</evidence>
<dbReference type="PANTHER" id="PTHR47447:SF17">
    <property type="entry name" value="OS12G0638900 PROTEIN"/>
    <property type="match status" value="1"/>
</dbReference>
<keyword evidence="2" id="KW-0677">Repeat</keyword>
<dbReference type="PANTHER" id="PTHR47447">
    <property type="entry name" value="OS03G0856100 PROTEIN"/>
    <property type="match status" value="1"/>
</dbReference>
<evidence type="ECO:0000313" key="7">
    <source>
        <dbReference type="EMBL" id="KAK1754569.1"/>
    </source>
</evidence>
<dbReference type="NCBIfam" id="TIGR00756">
    <property type="entry name" value="PPR"/>
    <property type="match status" value="2"/>
</dbReference>
<comment type="subunit">
    <text evidence="4">Binds to mitochondrial small subunit 15S rRNA.</text>
</comment>
<evidence type="ECO:0008006" key="9">
    <source>
        <dbReference type="Google" id="ProtNLM"/>
    </source>
</evidence>
<dbReference type="AlphaFoldDB" id="A0AAJ0BA89"/>
<evidence type="ECO:0000256" key="5">
    <source>
        <dbReference type="PROSITE-ProRule" id="PRU00708"/>
    </source>
</evidence>
<accession>A0AAJ0BA89</accession>
<proteinExistence type="inferred from homology"/>
<evidence type="ECO:0000256" key="3">
    <source>
        <dbReference type="ARBA" id="ARBA00044493"/>
    </source>
</evidence>
<dbReference type="Proteomes" id="UP001239445">
    <property type="component" value="Unassembled WGS sequence"/>
</dbReference>
<comment type="caution">
    <text evidence="7">The sequence shown here is derived from an EMBL/GenBank/DDBJ whole genome shotgun (WGS) entry which is preliminary data.</text>
</comment>
<organism evidence="7 8">
    <name type="scientific">Echria macrotheca</name>
    <dbReference type="NCBI Taxonomy" id="438768"/>
    <lineage>
        <taxon>Eukaryota</taxon>
        <taxon>Fungi</taxon>
        <taxon>Dikarya</taxon>
        <taxon>Ascomycota</taxon>
        <taxon>Pezizomycotina</taxon>
        <taxon>Sordariomycetes</taxon>
        <taxon>Sordariomycetidae</taxon>
        <taxon>Sordariales</taxon>
        <taxon>Schizotheciaceae</taxon>
        <taxon>Echria</taxon>
    </lineage>
</organism>
<dbReference type="Gene3D" id="1.25.40.10">
    <property type="entry name" value="Tetratricopeptide repeat domain"/>
    <property type="match status" value="2"/>
</dbReference>
<sequence length="823" mass="92392">MRGVNLVVRNLALARRILQPIPRTATKTEANDGEPGQSTDPRIKRIPVTRGHNREPHYHEIAQALGQKPVRLQPSAIGEHDVGRKSRSSPALESPFPARQRRAGQVEGRPEVFRKELVLYKTFRVHLETLVPPGDRLRAELEILSCWRKLRAIAWAVLDKSPARVNPPPEYMQQEHSSPADRAFVELIQAENVAEMKKIWEAVKLERGDDPVFWNAVMANALLLAPGRAHEVLEATFEEIPSRFYVASDCLPFFLDQLNQLPPHEQGPYRKALFRLVLHLLNNTSPGYLRFPRNTLYHISKLPNNAEGLFEIYSALTDHYQFPLNGFTKLQFASRFAANPQYKKTAVAILGELVRDHKINPLSQHVAALVTAILSFSKKEALDASFNSLRADLFEALLDIGIRPNLINFTAMIRILCLSGDMTNAWRVFDTMRERGIQPDAQLMGTLLNGLRHAEDYDSMARLLPTLSQDGLKHPIIFNELISTIYSAGSKQKEIPPFPFMLQAFSKFYDIKPLQRLLPTHNLQELMANTRNLAETARRAHSEWLIDLAPLITELDELAPPTPLKPTRDIITLMLMGYIKSVSQAYHVVAFYSTFHQLLKGDDKLATDIVSHGTLIHDLVIEALIQWPDMLRVSLDIVQDMLSDPNPPRPSLHTYSILIKAFGAAARPEEAERILDIMRDHGIEPTRAVWNTSVWGYALQQNVPAVASVMVRAEQAGLQPDEFTVRAFSHVHDTEGVLEAMREMVQVRREKGDDRKDVGEEMRELAGQVGEVAVGMMGDLAGIEEVVEKGGPEGGGAKAPAVDMSAWENALEEYMADEGGKEA</sequence>
<evidence type="ECO:0000256" key="1">
    <source>
        <dbReference type="ARBA" id="ARBA00006192"/>
    </source>
</evidence>
<comment type="function">
    <text evidence="3">Regulates mitochondrial small subunit maturation by controlling 15S rRNA 5'-end processing. Localizes to the 5' precursor of the 15S rRNA in a position that is subsequently occupied by mS47 in the mature yeast mtSSU. Uses structure and sequence-specific RNA recognition, binding to a single-stranded region of the precursor and specifically recognizing bases -6 to -1. The exchange of Ccm1 for mS47 is coupled to the irreversible removal of precursor rRNA that is accompanied by conformational changes of the mitoribosomal proteins uS5m and mS26. These conformational changes signal completion of 5'-end rRNA processing through protection of the mature 5'-end of the 15S rRNA and stabilization of mS47. The removal of the 5' precursor together with the dissociation of Ccm1 may be catalyzed by the 5'-3' exoribonuclease Pet127. Involved in the specific removal of group I introns in mitochondrial encoded transcripts.</text>
</comment>
<dbReference type="InterPro" id="IPR011990">
    <property type="entry name" value="TPR-like_helical_dom_sf"/>
</dbReference>
<comment type="similarity">
    <text evidence="1">Belongs to the CCM1 family.</text>
</comment>
<dbReference type="InterPro" id="IPR002885">
    <property type="entry name" value="PPR_rpt"/>
</dbReference>
<feature type="region of interest" description="Disordered" evidence="6">
    <location>
        <begin position="78"/>
        <end position="107"/>
    </location>
</feature>
<feature type="repeat" description="PPR" evidence="5">
    <location>
        <begin position="651"/>
        <end position="685"/>
    </location>
</feature>
<keyword evidence="8" id="KW-1185">Reference proteome</keyword>
<dbReference type="PROSITE" id="PS51375">
    <property type="entry name" value="PPR"/>
    <property type="match status" value="2"/>
</dbReference>
<protein>
    <recommendedName>
        <fullName evidence="9">Pentatricopeptide repeat protein</fullName>
    </recommendedName>
</protein>
<feature type="repeat" description="PPR" evidence="5">
    <location>
        <begin position="405"/>
        <end position="439"/>
    </location>
</feature>
<feature type="region of interest" description="Disordered" evidence="6">
    <location>
        <begin position="23"/>
        <end position="44"/>
    </location>
</feature>
<evidence type="ECO:0000256" key="6">
    <source>
        <dbReference type="SAM" id="MobiDB-lite"/>
    </source>
</evidence>
<gene>
    <name evidence="7" type="ORF">QBC47DRAFT_221009</name>
</gene>
<dbReference type="Pfam" id="PF13041">
    <property type="entry name" value="PPR_2"/>
    <property type="match status" value="1"/>
</dbReference>
<dbReference type="Pfam" id="PF01535">
    <property type="entry name" value="PPR"/>
    <property type="match status" value="1"/>
</dbReference>
<dbReference type="EMBL" id="MU839835">
    <property type="protein sequence ID" value="KAK1754569.1"/>
    <property type="molecule type" value="Genomic_DNA"/>
</dbReference>